<evidence type="ECO:0000313" key="1">
    <source>
        <dbReference type="EMBL" id="WBP84435.1"/>
    </source>
</evidence>
<reference evidence="2" key="1">
    <citation type="submission" date="2022-12" db="EMBL/GenBank/DDBJ databases">
        <authorList>
            <person name="Mo P."/>
        </authorList>
    </citation>
    <scope>NUCLEOTIDE SEQUENCE [LARGE SCALE GENOMIC DNA]</scope>
    <source>
        <strain evidence="2">HUAS 3-15</strain>
    </source>
</reference>
<organism evidence="1 2">
    <name type="scientific">Kitasatospora cathayae</name>
    <dbReference type="NCBI Taxonomy" id="3004092"/>
    <lineage>
        <taxon>Bacteria</taxon>
        <taxon>Bacillati</taxon>
        <taxon>Actinomycetota</taxon>
        <taxon>Actinomycetes</taxon>
        <taxon>Kitasatosporales</taxon>
        <taxon>Streptomycetaceae</taxon>
        <taxon>Kitasatospora</taxon>
    </lineage>
</organism>
<dbReference type="Proteomes" id="UP001212821">
    <property type="component" value="Chromosome"/>
</dbReference>
<evidence type="ECO:0000313" key="2">
    <source>
        <dbReference type="Proteomes" id="UP001212821"/>
    </source>
</evidence>
<gene>
    <name evidence="1" type="ORF">O1G21_00250</name>
</gene>
<dbReference type="RefSeq" id="WP_270139652.1">
    <property type="nucleotide sequence ID" value="NZ_CP115450.1"/>
</dbReference>
<accession>A0ABY7PVI6</accession>
<protein>
    <submittedName>
        <fullName evidence="1">Uncharacterized protein</fullName>
    </submittedName>
</protein>
<sequence>MNPGNNEVAVGERLHRRGWRKAFTVEERVGSWARLVGEVERGYQDDVAEYANDLYCRNWLHEAWLLLDDRTVLLWTARIEALDRRFRAATVDDDGVALDRFHRVPPPELWWWRRHPRVLVGELGRALRSSG</sequence>
<dbReference type="EMBL" id="CP115450">
    <property type="protein sequence ID" value="WBP84435.1"/>
    <property type="molecule type" value="Genomic_DNA"/>
</dbReference>
<keyword evidence="2" id="KW-1185">Reference proteome</keyword>
<name>A0ABY7PVI6_9ACTN</name>
<proteinExistence type="predicted"/>